<reference evidence="5" key="1">
    <citation type="submission" date="2019-02" db="EMBL/GenBank/DDBJ databases">
        <title>Complete genome sequence of Rhodoferax sp. Gr-4.</title>
        <authorList>
            <person name="Jin L."/>
        </authorList>
    </citation>
    <scope>NUCLEOTIDE SEQUENCE [LARGE SCALE GENOMIC DNA]</scope>
    <source>
        <strain evidence="5">Gr-4</strain>
    </source>
</reference>
<proteinExistence type="predicted"/>
<dbReference type="PROSITE" id="PS00018">
    <property type="entry name" value="EF_HAND_1"/>
    <property type="match status" value="1"/>
</dbReference>
<dbReference type="InterPro" id="IPR018247">
    <property type="entry name" value="EF_Hand_1_Ca_BS"/>
</dbReference>
<feature type="domain" description="Peptidase C14 caspase" evidence="2">
    <location>
        <begin position="282"/>
        <end position="513"/>
    </location>
</feature>
<gene>
    <name evidence="4" type="ORF">EXZ61_00425</name>
</gene>
<dbReference type="AlphaFoldDB" id="A0A515EJF3"/>
<name>A0A515EJF3_9BURK</name>
<dbReference type="InterPro" id="IPR050452">
    <property type="entry name" value="Metacaspase"/>
</dbReference>
<dbReference type="InterPro" id="IPR025493">
    <property type="entry name" value="DUF4384"/>
</dbReference>
<dbReference type="GO" id="GO:0005737">
    <property type="term" value="C:cytoplasm"/>
    <property type="evidence" value="ECO:0007669"/>
    <property type="project" value="TreeGrafter"/>
</dbReference>
<evidence type="ECO:0000313" key="4">
    <source>
        <dbReference type="EMBL" id="QDL52760.1"/>
    </source>
</evidence>
<accession>A0A515EJF3</accession>
<keyword evidence="5" id="KW-1185">Reference proteome</keyword>
<dbReference type="PANTHER" id="PTHR48104:SF30">
    <property type="entry name" value="METACASPASE-1"/>
    <property type="match status" value="1"/>
</dbReference>
<dbReference type="Gene3D" id="3.40.50.1460">
    <property type="match status" value="1"/>
</dbReference>
<dbReference type="SUPFAM" id="SSF52129">
    <property type="entry name" value="Caspase-like"/>
    <property type="match status" value="1"/>
</dbReference>
<organism evidence="4 5">
    <name type="scientific">Rhodoferax aquaticus</name>
    <dbReference type="NCBI Taxonomy" id="2527691"/>
    <lineage>
        <taxon>Bacteria</taxon>
        <taxon>Pseudomonadati</taxon>
        <taxon>Pseudomonadota</taxon>
        <taxon>Betaproteobacteria</taxon>
        <taxon>Burkholderiales</taxon>
        <taxon>Comamonadaceae</taxon>
        <taxon>Rhodoferax</taxon>
    </lineage>
</organism>
<dbReference type="Pfam" id="PF00656">
    <property type="entry name" value="Peptidase_C14"/>
    <property type="match status" value="1"/>
</dbReference>
<dbReference type="GO" id="GO:0006508">
    <property type="term" value="P:proteolysis"/>
    <property type="evidence" value="ECO:0007669"/>
    <property type="project" value="InterPro"/>
</dbReference>
<dbReference type="GO" id="GO:0004197">
    <property type="term" value="F:cysteine-type endopeptidase activity"/>
    <property type="evidence" value="ECO:0007669"/>
    <property type="project" value="InterPro"/>
</dbReference>
<dbReference type="KEGG" id="rhg:EXZ61_00425"/>
<evidence type="ECO:0000256" key="1">
    <source>
        <dbReference type="SAM" id="MobiDB-lite"/>
    </source>
</evidence>
<feature type="domain" description="DUF4384" evidence="3">
    <location>
        <begin position="643"/>
        <end position="719"/>
    </location>
</feature>
<protein>
    <submittedName>
        <fullName evidence="4">DUF4384 domain-containing protein</fullName>
    </submittedName>
</protein>
<dbReference type="InterPro" id="IPR011600">
    <property type="entry name" value="Pept_C14_caspase"/>
</dbReference>
<dbReference type="PANTHER" id="PTHR48104">
    <property type="entry name" value="METACASPASE-4"/>
    <property type="match status" value="1"/>
</dbReference>
<dbReference type="EMBL" id="CP036282">
    <property type="protein sequence ID" value="QDL52760.1"/>
    <property type="molecule type" value="Genomic_DNA"/>
</dbReference>
<dbReference type="Proteomes" id="UP000317365">
    <property type="component" value="Chromosome"/>
</dbReference>
<reference evidence="5" key="2">
    <citation type="journal article" date="2020" name="Int. J. Syst. Evol. Microbiol.">
        <title>Genomic insights into a novel species Rhodoferax aquaticus sp. nov., isolated from freshwater.</title>
        <authorList>
            <person name="Li T."/>
            <person name="Zhuo Y."/>
            <person name="Jin C.Z."/>
            <person name="Wu X."/>
            <person name="Ko S.R."/>
            <person name="Jin F.J."/>
            <person name="Ahn C.Y."/>
            <person name="Oh H.M."/>
            <person name="Lee H.G."/>
            <person name="Jin L."/>
        </authorList>
    </citation>
    <scope>NUCLEOTIDE SEQUENCE [LARGE SCALE GENOMIC DNA]</scope>
    <source>
        <strain evidence="5">Gr-4</strain>
    </source>
</reference>
<feature type="compositionally biased region" description="Polar residues" evidence="1">
    <location>
        <begin position="124"/>
        <end position="136"/>
    </location>
</feature>
<evidence type="ECO:0000259" key="3">
    <source>
        <dbReference type="Pfam" id="PF14326"/>
    </source>
</evidence>
<sequence length="789" mass="82711">MAPATRCGLAGRALGPSDRCGRAPRTRMPCAGVRLQRGLARDLALARTRALCGRGGPTRCAAACAACTDSPNPAPGAAGRPALALANGSRPRGWRSRPFGGPAPATGPVRVPNMGDVRCARPSSPRSAGTFNTQQPRENHMTQAHKRRCPKTLLRTLGAVALGTVLATSASAQVASSPGAGQALTAVRATELRADKLGSAAVLRNVPAGTSLRLLSVEGGWALVEASAVDKAAAKLTGWVRASAIDLQAGSSAASGMRSGRESAGNTALTLGVRSLPPRVNRHALIIGVSRYADTNTPPLPGARVDKESATQMAQAMQVPAGNIQYLQDEQATGDNIRKALRELTDKVQDGDRVFIHFSGHGTRYKDATAGGCVEALLAYDGGQSGTLTNHEMAELLKPMTNKTDKLFVMYDACHSGGVVQAASSVRTRGFTNANDDGLLRPKFANISDECGRPVNVKTRNLVVEAQSKGALPQDIIHVSASRDNEVSFDDELKGGLATQYMRDCMLRDAKDVDNSGAITMDEIRMCAQEKINKRMANDANYKAHNLMLNGNADFVPAWFSQVSAAPMVSLPTPTPTPPAQALVAAPAKPVSAAPAVPVPAPTPAPVVVAKPLTGEQALRQMWDQRDAKRNVRVSLGKSTLTIGKDALEFSVQSDRAGYVYVALAGSDNQSVYLLFPNDLDGNNTIEAGQKLTLPRANWRVSAGGPVGTDHVMVMVTDAPREISTLAANKAGPFVSSLNDATGRAQLGALMSTSRLGTSPVCQSVTARQQNTACSDAYGAAMVSVEEVK</sequence>
<dbReference type="InterPro" id="IPR029030">
    <property type="entry name" value="Caspase-like_dom_sf"/>
</dbReference>
<evidence type="ECO:0000313" key="5">
    <source>
        <dbReference type="Proteomes" id="UP000317365"/>
    </source>
</evidence>
<dbReference type="Pfam" id="PF14326">
    <property type="entry name" value="DUF4384"/>
    <property type="match status" value="1"/>
</dbReference>
<feature type="region of interest" description="Disordered" evidence="1">
    <location>
        <begin position="87"/>
        <end position="147"/>
    </location>
</feature>
<evidence type="ECO:0000259" key="2">
    <source>
        <dbReference type="Pfam" id="PF00656"/>
    </source>
</evidence>